<evidence type="ECO:0000313" key="1">
    <source>
        <dbReference type="EMBL" id="JAH21267.1"/>
    </source>
</evidence>
<proteinExistence type="predicted"/>
<organism evidence="1">
    <name type="scientific">Anguilla anguilla</name>
    <name type="common">European freshwater eel</name>
    <name type="synonym">Muraena anguilla</name>
    <dbReference type="NCBI Taxonomy" id="7936"/>
    <lineage>
        <taxon>Eukaryota</taxon>
        <taxon>Metazoa</taxon>
        <taxon>Chordata</taxon>
        <taxon>Craniata</taxon>
        <taxon>Vertebrata</taxon>
        <taxon>Euteleostomi</taxon>
        <taxon>Actinopterygii</taxon>
        <taxon>Neopterygii</taxon>
        <taxon>Teleostei</taxon>
        <taxon>Anguilliformes</taxon>
        <taxon>Anguillidae</taxon>
        <taxon>Anguilla</taxon>
    </lineage>
</organism>
<accession>A0A0E9QXS7</accession>
<reference evidence="1" key="1">
    <citation type="submission" date="2014-11" db="EMBL/GenBank/DDBJ databases">
        <authorList>
            <person name="Amaro Gonzalez C."/>
        </authorList>
    </citation>
    <scope>NUCLEOTIDE SEQUENCE</scope>
</reference>
<name>A0A0E9QXS7_ANGAN</name>
<dbReference type="EMBL" id="GBXM01087310">
    <property type="protein sequence ID" value="JAH21267.1"/>
    <property type="molecule type" value="Transcribed_RNA"/>
</dbReference>
<dbReference type="AlphaFoldDB" id="A0A0E9QXS7"/>
<sequence>MLYLRPWTSASATSARHYPECIATVTTMAPYELK</sequence>
<protein>
    <submittedName>
        <fullName evidence="1">Uncharacterized protein</fullName>
    </submittedName>
</protein>
<reference evidence="1" key="2">
    <citation type="journal article" date="2015" name="Fish Shellfish Immunol.">
        <title>Early steps in the European eel (Anguilla anguilla)-Vibrio vulnificus interaction in the gills: Role of the RtxA13 toxin.</title>
        <authorList>
            <person name="Callol A."/>
            <person name="Pajuelo D."/>
            <person name="Ebbesson L."/>
            <person name="Teles M."/>
            <person name="MacKenzie S."/>
            <person name="Amaro C."/>
        </authorList>
    </citation>
    <scope>NUCLEOTIDE SEQUENCE</scope>
</reference>